<evidence type="ECO:0000313" key="1">
    <source>
        <dbReference type="EMBL" id="GCE29904.1"/>
    </source>
</evidence>
<evidence type="ECO:0000313" key="2">
    <source>
        <dbReference type="Proteomes" id="UP000287171"/>
    </source>
</evidence>
<dbReference type="AlphaFoldDB" id="A0A402BET7"/>
<proteinExistence type="predicted"/>
<dbReference type="InterPro" id="IPR025566">
    <property type="entry name" value="DUF4331"/>
</dbReference>
<keyword evidence="2" id="KW-1185">Reference proteome</keyword>
<dbReference type="OrthoDB" id="525451at2"/>
<accession>A0A402BET7</accession>
<name>A0A402BET7_9CHLR</name>
<dbReference type="RefSeq" id="WP_126630085.1">
    <property type="nucleotide sequence ID" value="NZ_BIFT01000002.1"/>
</dbReference>
<dbReference type="EMBL" id="BIFT01000002">
    <property type="protein sequence ID" value="GCE29904.1"/>
    <property type="molecule type" value="Genomic_DNA"/>
</dbReference>
<reference evidence="2" key="1">
    <citation type="submission" date="2018-12" db="EMBL/GenBank/DDBJ databases">
        <title>Tengunoibacter tsumagoiensis gen. nov., sp. nov., Dictyobacter kobayashii sp. nov., D. alpinus sp. nov., and D. joshuensis sp. nov. and description of Dictyobacteraceae fam. nov. within the order Ktedonobacterales isolated from Tengu-no-mugimeshi.</title>
        <authorList>
            <person name="Wang C.M."/>
            <person name="Zheng Y."/>
            <person name="Sakai Y."/>
            <person name="Toyoda A."/>
            <person name="Minakuchi Y."/>
            <person name="Abe K."/>
            <person name="Yokota A."/>
            <person name="Yabe S."/>
        </authorList>
    </citation>
    <scope>NUCLEOTIDE SEQUENCE [LARGE SCALE GENOMIC DNA]</scope>
    <source>
        <strain evidence="2">Uno16</strain>
    </source>
</reference>
<sequence length="321" mass="35712">MSDHLDAPDLKSPNMDARIDICDIYAFQKPEDANRSVLVFNVNPVAPTFADSFADEAVYELKIDTDGDAIADIAYRFTFSPKKEGIQTATVRRVSGEQARGQGTEGDILFTDIPVAFGEEISIADAGDYRFFVGIRSDPFFFDLEGFKNGMQFTGADTFLDKNVFSMVLELPNSELGNNPKVGIWGRVLIPKDGNPFFQIDRMGRPFVNVAFTQGEDKNTFNRIEPTRDREIFTEKFVDLFVSSGRSAEDAKQTAYSLLPDILDYDYARPAGYRNGRLLTDDIIDIQLAVLTNGAVTEDKVGPHQDLLSSFPYVGPPHLTV</sequence>
<protein>
    <recommendedName>
        <fullName evidence="3">DUF4331 domain-containing protein</fullName>
    </recommendedName>
</protein>
<comment type="caution">
    <text evidence="1">The sequence shown here is derived from an EMBL/GenBank/DDBJ whole genome shotgun (WGS) entry which is preliminary data.</text>
</comment>
<dbReference type="Pfam" id="PF14224">
    <property type="entry name" value="DUF4331"/>
    <property type="match status" value="3"/>
</dbReference>
<gene>
    <name evidence="1" type="ORF">KDA_53880</name>
</gene>
<evidence type="ECO:0008006" key="3">
    <source>
        <dbReference type="Google" id="ProtNLM"/>
    </source>
</evidence>
<organism evidence="1 2">
    <name type="scientific">Dictyobacter alpinus</name>
    <dbReference type="NCBI Taxonomy" id="2014873"/>
    <lineage>
        <taxon>Bacteria</taxon>
        <taxon>Bacillati</taxon>
        <taxon>Chloroflexota</taxon>
        <taxon>Ktedonobacteria</taxon>
        <taxon>Ktedonobacterales</taxon>
        <taxon>Dictyobacteraceae</taxon>
        <taxon>Dictyobacter</taxon>
    </lineage>
</organism>
<dbReference type="Proteomes" id="UP000287171">
    <property type="component" value="Unassembled WGS sequence"/>
</dbReference>